<evidence type="ECO:0000313" key="1">
    <source>
        <dbReference type="EMBL" id="MBN7813360.1"/>
    </source>
</evidence>
<protein>
    <submittedName>
        <fullName evidence="1">Esterase family protein</fullName>
    </submittedName>
</protein>
<dbReference type="EMBL" id="JAFKCT010000012">
    <property type="protein sequence ID" value="MBN7813360.1"/>
    <property type="molecule type" value="Genomic_DNA"/>
</dbReference>
<dbReference type="InterPro" id="IPR029058">
    <property type="entry name" value="AB_hydrolase_fold"/>
</dbReference>
<dbReference type="Gene3D" id="3.40.50.1820">
    <property type="entry name" value="alpha/beta hydrolase"/>
    <property type="match status" value="1"/>
</dbReference>
<dbReference type="Proteomes" id="UP000664317">
    <property type="component" value="Unassembled WGS sequence"/>
</dbReference>
<dbReference type="SUPFAM" id="SSF53474">
    <property type="entry name" value="alpha/beta-Hydrolases"/>
    <property type="match status" value="1"/>
</dbReference>
<evidence type="ECO:0000313" key="2">
    <source>
        <dbReference type="Proteomes" id="UP000664317"/>
    </source>
</evidence>
<dbReference type="InterPro" id="IPR000801">
    <property type="entry name" value="Esterase-like"/>
</dbReference>
<sequence length="266" mass="29841">MKDFRSVEISDTAYERDGLRFLTLKSPNLQGRGDVCLFVPQVVEGLTGLPIYILLHGVYGSAWVWAMKGGAHTTAKRLMESGEIRPAIIAMPSDGLWGDGSGYLVHHGRDFSKWITQDVPQAIRQYIPCAGPNSKICLGGLSMGGYGALRLGLGQPESYSAISVHSAITRFEEMSLFVEERLDSYGRSGQSNDVVDLIKDRKVQWPPIRFDCGVDDELVAGNRLLHRQLCDLGIAHEYEEYAGGHEWSYWREHVEKSFRFFDIQLK</sequence>
<comment type="caution">
    <text evidence="1">The sequence shown here is derived from an EMBL/GenBank/DDBJ whole genome shotgun (WGS) entry which is preliminary data.</text>
</comment>
<dbReference type="InterPro" id="IPR050583">
    <property type="entry name" value="Mycobacterial_A85_antigen"/>
</dbReference>
<accession>A0ABS3C980</accession>
<dbReference type="PANTHER" id="PTHR48098">
    <property type="entry name" value="ENTEROCHELIN ESTERASE-RELATED"/>
    <property type="match status" value="1"/>
</dbReference>
<gene>
    <name evidence="1" type="ORF">J0A68_20565</name>
</gene>
<dbReference type="Pfam" id="PF00756">
    <property type="entry name" value="Esterase"/>
    <property type="match status" value="1"/>
</dbReference>
<dbReference type="RefSeq" id="WP_206580133.1">
    <property type="nucleotide sequence ID" value="NZ_JAFKCT010000012.1"/>
</dbReference>
<dbReference type="PANTHER" id="PTHR48098:SF1">
    <property type="entry name" value="DIACYLGLYCEROL ACYLTRANSFERASE_MYCOLYLTRANSFERASE AG85A"/>
    <property type="match status" value="1"/>
</dbReference>
<organism evidence="1 2">
    <name type="scientific">Algoriphagus oliviformis</name>
    <dbReference type="NCBI Taxonomy" id="2811231"/>
    <lineage>
        <taxon>Bacteria</taxon>
        <taxon>Pseudomonadati</taxon>
        <taxon>Bacteroidota</taxon>
        <taxon>Cytophagia</taxon>
        <taxon>Cytophagales</taxon>
        <taxon>Cyclobacteriaceae</taxon>
        <taxon>Algoriphagus</taxon>
    </lineage>
</organism>
<name>A0ABS3C980_9BACT</name>
<proteinExistence type="predicted"/>
<reference evidence="1 2" key="1">
    <citation type="submission" date="2021-03" db="EMBL/GenBank/DDBJ databases">
        <title>novel species isolated from a fishpond in China.</title>
        <authorList>
            <person name="Lu H."/>
            <person name="Cai Z."/>
        </authorList>
    </citation>
    <scope>NUCLEOTIDE SEQUENCE [LARGE SCALE GENOMIC DNA]</scope>
    <source>
        <strain evidence="1 2">H41</strain>
    </source>
</reference>
<keyword evidence="2" id="KW-1185">Reference proteome</keyword>